<proteinExistence type="predicted"/>
<evidence type="ECO:0008006" key="2">
    <source>
        <dbReference type="Google" id="ProtNLM"/>
    </source>
</evidence>
<evidence type="ECO:0000313" key="1">
    <source>
        <dbReference type="EMBL" id="QHT13082.1"/>
    </source>
</evidence>
<dbReference type="AlphaFoldDB" id="A0A6C0D9P6"/>
<protein>
    <recommendedName>
        <fullName evidence="2">Glycosyl transferase family 1 domain-containing protein</fullName>
    </recommendedName>
</protein>
<name>A0A6C0D9P6_9ZZZZ</name>
<dbReference type="EMBL" id="MN739560">
    <property type="protein sequence ID" value="QHT13082.1"/>
    <property type="molecule type" value="Genomic_DNA"/>
</dbReference>
<organism evidence="1">
    <name type="scientific">viral metagenome</name>
    <dbReference type="NCBI Taxonomy" id="1070528"/>
    <lineage>
        <taxon>unclassified sequences</taxon>
        <taxon>metagenomes</taxon>
        <taxon>organismal metagenomes</taxon>
    </lineage>
</organism>
<accession>A0A6C0D9P6</accession>
<sequence length="291" mass="34357">MNILIINDYIHAKNLNGITKCKNLIIHTIPTVYELNEFPLDTIDCVYSPSTPIDVSKYPHTTFIFGPHFSVFPDDKISIIKCNNSVYIQPSEWAATVWKQFQICNNLNISSIPFGVETDRFNEIKSIYERKYVFIYYKSRHPTELEIIKQFLNSNSIEYIIFDYKKKYNENDYIQYLQNSIFGIWVGRHESQGFALEEALSCNVPLIVWDVKSMNQEYGYNYQDIPATCIPYWDERCGEVFYSADELNDTFKKFIPNLYNYKPREYILENLSIDVCEQKLITMINKMKNNL</sequence>
<dbReference type="SUPFAM" id="SSF53756">
    <property type="entry name" value="UDP-Glycosyltransferase/glycogen phosphorylase"/>
    <property type="match status" value="1"/>
</dbReference>
<reference evidence="1" key="1">
    <citation type="journal article" date="2020" name="Nature">
        <title>Giant virus diversity and host interactions through global metagenomics.</title>
        <authorList>
            <person name="Schulz F."/>
            <person name="Roux S."/>
            <person name="Paez-Espino D."/>
            <person name="Jungbluth S."/>
            <person name="Walsh D.A."/>
            <person name="Denef V.J."/>
            <person name="McMahon K.D."/>
            <person name="Konstantinidis K.T."/>
            <person name="Eloe-Fadrosh E.A."/>
            <person name="Kyrpides N.C."/>
            <person name="Woyke T."/>
        </authorList>
    </citation>
    <scope>NUCLEOTIDE SEQUENCE</scope>
    <source>
        <strain evidence="1">GVMAG-M-3300023174-130</strain>
    </source>
</reference>